<proteinExistence type="predicted"/>
<dbReference type="STRING" id="764103.G7E5Z1"/>
<dbReference type="Pfam" id="PF04050">
    <property type="entry name" value="Upf2"/>
    <property type="match status" value="1"/>
</dbReference>
<comment type="caution">
    <text evidence="5">The sequence shown here is derived from an EMBL/GenBank/DDBJ whole genome shotgun (WGS) entry which is preliminary data.</text>
</comment>
<dbReference type="GO" id="GO:0035145">
    <property type="term" value="C:exon-exon junction complex"/>
    <property type="evidence" value="ECO:0007669"/>
    <property type="project" value="TreeGrafter"/>
</dbReference>
<dbReference type="PANTHER" id="PTHR12839:SF7">
    <property type="entry name" value="REGULATOR OF NONSENSE TRANSCRIPTS 2"/>
    <property type="match status" value="1"/>
</dbReference>
<comment type="subcellular location">
    <subcellularLocation>
        <location evidence="1">Cytoplasm</location>
    </subcellularLocation>
</comment>
<feature type="domain" description="MIF4G" evidence="4">
    <location>
        <begin position="422"/>
        <end position="610"/>
    </location>
</feature>
<feature type="region of interest" description="Disordered" evidence="3">
    <location>
        <begin position="859"/>
        <end position="928"/>
    </location>
</feature>
<name>G7E5Z1_MIXOS</name>
<evidence type="ECO:0000259" key="4">
    <source>
        <dbReference type="SMART" id="SM00543"/>
    </source>
</evidence>
<organism evidence="5 6">
    <name type="scientific">Mixia osmundae (strain CBS 9802 / IAM 14324 / JCM 22182 / KY 12970)</name>
    <dbReference type="NCBI Taxonomy" id="764103"/>
    <lineage>
        <taxon>Eukaryota</taxon>
        <taxon>Fungi</taxon>
        <taxon>Dikarya</taxon>
        <taxon>Basidiomycota</taxon>
        <taxon>Pucciniomycotina</taxon>
        <taxon>Mixiomycetes</taxon>
        <taxon>Mixiales</taxon>
        <taxon>Mixiaceae</taxon>
        <taxon>Mixia</taxon>
    </lineage>
</organism>
<dbReference type="InParanoid" id="G7E5Z1"/>
<dbReference type="InterPro" id="IPR007193">
    <property type="entry name" value="Upf2/Nmd2_C"/>
</dbReference>
<reference evidence="5 6" key="1">
    <citation type="journal article" date="2011" name="J. Gen. Appl. Microbiol.">
        <title>Draft genome sequencing of the enigmatic basidiomycete Mixia osmundae.</title>
        <authorList>
            <person name="Nishida H."/>
            <person name="Nagatsuka Y."/>
            <person name="Sugiyama J."/>
        </authorList>
    </citation>
    <scope>NUCLEOTIDE SEQUENCE [LARGE SCALE GENOMIC DNA]</scope>
    <source>
        <strain evidence="6">CBS 9802 / IAM 14324 / JCM 22182 / KY 12970</strain>
    </source>
</reference>
<reference evidence="5 6" key="2">
    <citation type="journal article" date="2012" name="Open Biol.">
        <title>Characteristics of nucleosomes and linker DNA regions on the genome of the basidiomycete Mixia osmundae revealed by mono- and dinucleosome mapping.</title>
        <authorList>
            <person name="Nishida H."/>
            <person name="Kondo S."/>
            <person name="Matsumoto T."/>
            <person name="Suzuki Y."/>
            <person name="Yoshikawa H."/>
            <person name="Taylor T.D."/>
            <person name="Sugiyama J."/>
        </authorList>
    </citation>
    <scope>NUCLEOTIDE SEQUENCE [LARGE SCALE GENOMIC DNA]</scope>
    <source>
        <strain evidence="6">CBS 9802 / IAM 14324 / JCM 22182 / KY 12970</strain>
    </source>
</reference>
<dbReference type="RefSeq" id="XP_014569230.1">
    <property type="nucleotide sequence ID" value="XM_014713744.1"/>
</dbReference>
<evidence type="ECO:0000256" key="3">
    <source>
        <dbReference type="SAM" id="MobiDB-lite"/>
    </source>
</evidence>
<evidence type="ECO:0000313" key="5">
    <source>
        <dbReference type="EMBL" id="GAA98251.1"/>
    </source>
</evidence>
<dbReference type="OMA" id="DFQHHQI"/>
<feature type="domain" description="MIF4G" evidence="4">
    <location>
        <begin position="625"/>
        <end position="833"/>
    </location>
</feature>
<dbReference type="PANTHER" id="PTHR12839">
    <property type="entry name" value="NONSENSE-MEDIATED MRNA DECAY PROTEIN 2 UP-FRAMESHIFT SUPPRESSOR 2"/>
    <property type="match status" value="1"/>
</dbReference>
<dbReference type="EMBL" id="BABT02000150">
    <property type="protein sequence ID" value="GAA98251.1"/>
    <property type="molecule type" value="Genomic_DNA"/>
</dbReference>
<dbReference type="Gene3D" id="4.10.80.160">
    <property type="match status" value="1"/>
</dbReference>
<evidence type="ECO:0000256" key="2">
    <source>
        <dbReference type="ARBA" id="ARBA00022490"/>
    </source>
</evidence>
<dbReference type="SUPFAM" id="SSF48371">
    <property type="entry name" value="ARM repeat"/>
    <property type="match status" value="2"/>
</dbReference>
<dbReference type="Gene3D" id="1.25.40.180">
    <property type="match status" value="3"/>
</dbReference>
<dbReference type="AlphaFoldDB" id="G7E5Z1"/>
<dbReference type="GO" id="GO:0005737">
    <property type="term" value="C:cytoplasm"/>
    <property type="evidence" value="ECO:0007669"/>
    <property type="project" value="UniProtKB-SubCell"/>
</dbReference>
<protein>
    <recommendedName>
        <fullName evidence="4">MIF4G domain-containing protein</fullName>
    </recommendedName>
</protein>
<sequence>MAQEGPGGSSKNARRVVLRQNNLVAWEQADTVSSGRALDASLKKNTGYIKRLRSSLNAADSVAVLLKETSTLSLEKYLSEIVGAAVEGVGRCKTAVEIQGGVEVISALHCRFPTLFTRPFKSQLLASLQPCPKDTSQPVDQREREEASRVIRQRSLLRVLGELEYVGVIRPDKAGQVGDVLFAAFRDLLTADKDALVASIPLAVSFAKHLSPLYLSTAPEEDAGSVVQPAEKAKFRQLLSAYYDALSKRSVKEHTHLLQTDQRNHDAYIRSGEIFEDRAQVYEKLSRNWEKLWAGVQSLSETLALPLPTLPPLPSAVIPGGSLISDGTARTEGVYETSGSVWLDEEEKRFYVDLLDLSLEVPASLLGVAKEDTKPDTTTLPDIDAPVRSDDLTEEELQKDYVEPSLGTADEPLPAGPSAQLTALLARLPEMSSVETIDRAAVEFAGLNSKAARNRLVKALFSFNRKRLDLIPFYSRLVATLNVYMPDVGANLLSLLDDEFRYLAKRKNIELTEMRLKTLRYISELTKFGVTPLHSILHYYKVCLDDFARHNIDNICILLESCGRYLLRSEDSRERFKPLLDVFKRKKSVQNLDQRQIAMLDSAYYQCDPPERAAIEHKQRSDMELFIRYLMYNLLGRHTLEKVLKLLRKLDWNDELVHRKIFNTFTKIWKVKFSQISLVAVLLYDMSKFHAEFTISVIDQVLENFRLGLDQNSFKQNQQRIATVKYLGELYVYRVVDSRVIFDVLWSLVTFGHPEGRPWPDYNSPTDPQDDYFRIRLVATLLDSVGPFFDKGGLKVKLDGFMTFFELYLFCKKPLPIEVEFLVSDLFEKLRPASARATSYAEAALALDELVAQASDQLDLPRAGDELDRRESDSSSSTSSSSSDETIEDIDLSDDEDDDATPIALSDDEEDINARPRHVGMSAEEEDAFSQELAKMMVSNSEKTRQIPKTTLADIVLPVRKREASGSMAPLPVEQDHMSFTLLSKKGNKAQARTMQIPLASTIAVNSMTKQAQDVAEKQELKRLVLNYEHQSEADTKSSPIRQHRQRPT</sequence>
<feature type="compositionally biased region" description="Acidic residues" evidence="3">
    <location>
        <begin position="885"/>
        <end position="911"/>
    </location>
</feature>
<dbReference type="InterPro" id="IPR039762">
    <property type="entry name" value="Nmd2/UPF2"/>
</dbReference>
<feature type="compositionally biased region" description="Basic and acidic residues" evidence="3">
    <location>
        <begin position="862"/>
        <end position="873"/>
    </location>
</feature>
<gene>
    <name evidence="5" type="primary">Mo04934</name>
    <name evidence="5" type="ORF">E5Q_04934</name>
</gene>
<keyword evidence="2" id="KW-0963">Cytoplasm</keyword>
<dbReference type="HOGENOM" id="CLU_002633_1_1_1"/>
<dbReference type="Proteomes" id="UP000009131">
    <property type="component" value="Unassembled WGS sequence"/>
</dbReference>
<dbReference type="GO" id="GO:0003723">
    <property type="term" value="F:RNA binding"/>
    <property type="evidence" value="ECO:0007669"/>
    <property type="project" value="InterPro"/>
</dbReference>
<feature type="region of interest" description="Disordered" evidence="3">
    <location>
        <begin position="1027"/>
        <end position="1049"/>
    </location>
</feature>
<dbReference type="InterPro" id="IPR003890">
    <property type="entry name" value="MIF4G-like_typ-3"/>
</dbReference>
<dbReference type="eggNOG" id="KOG2051">
    <property type="taxonomic scope" value="Eukaryota"/>
</dbReference>
<evidence type="ECO:0000256" key="1">
    <source>
        <dbReference type="ARBA" id="ARBA00004496"/>
    </source>
</evidence>
<dbReference type="GO" id="GO:0000184">
    <property type="term" value="P:nuclear-transcribed mRNA catabolic process, nonsense-mediated decay"/>
    <property type="evidence" value="ECO:0007669"/>
    <property type="project" value="InterPro"/>
</dbReference>
<dbReference type="FunCoup" id="G7E5Z1">
    <property type="interactions" value="659"/>
</dbReference>
<keyword evidence="6" id="KW-1185">Reference proteome</keyword>
<dbReference type="SMART" id="SM00543">
    <property type="entry name" value="MIF4G"/>
    <property type="match status" value="2"/>
</dbReference>
<feature type="compositionally biased region" description="Low complexity" evidence="3">
    <location>
        <begin position="874"/>
        <end position="884"/>
    </location>
</feature>
<dbReference type="Pfam" id="PF02854">
    <property type="entry name" value="MIF4G"/>
    <property type="match status" value="2"/>
</dbReference>
<feature type="region of interest" description="Disordered" evidence="3">
    <location>
        <begin position="372"/>
        <end position="391"/>
    </location>
</feature>
<evidence type="ECO:0000313" key="6">
    <source>
        <dbReference type="Proteomes" id="UP000009131"/>
    </source>
</evidence>
<accession>G7E5Z1</accession>
<dbReference type="OrthoDB" id="27832at2759"/>
<dbReference type="InterPro" id="IPR016024">
    <property type="entry name" value="ARM-type_fold"/>
</dbReference>